<dbReference type="AlphaFoldDB" id="A0A9W6MWU8"/>
<reference evidence="2" key="2">
    <citation type="submission" date="2023-01" db="EMBL/GenBank/DDBJ databases">
        <authorList>
            <person name="Sun Q."/>
            <person name="Evtushenko L."/>
        </authorList>
    </citation>
    <scope>NUCLEOTIDE SEQUENCE</scope>
    <source>
        <strain evidence="2">VKM B-2347</strain>
    </source>
</reference>
<protein>
    <submittedName>
        <fullName evidence="2">Uncharacterized protein</fullName>
    </submittedName>
</protein>
<comment type="caution">
    <text evidence="2">The sequence shown here is derived from an EMBL/GenBank/DDBJ whole genome shotgun (WGS) entry which is preliminary data.</text>
</comment>
<dbReference type="Proteomes" id="UP001143372">
    <property type="component" value="Unassembled WGS sequence"/>
</dbReference>
<evidence type="ECO:0000313" key="3">
    <source>
        <dbReference type="Proteomes" id="UP001143372"/>
    </source>
</evidence>
<keyword evidence="1" id="KW-0472">Membrane</keyword>
<dbReference type="EMBL" id="BSFI01000021">
    <property type="protein sequence ID" value="GLK69235.1"/>
    <property type="molecule type" value="Genomic_DNA"/>
</dbReference>
<evidence type="ECO:0000256" key="1">
    <source>
        <dbReference type="SAM" id="Phobius"/>
    </source>
</evidence>
<gene>
    <name evidence="2" type="ORF">GCM10008179_28730</name>
</gene>
<organism evidence="2 3">
    <name type="scientific">Hansschlegelia plantiphila</name>
    <dbReference type="NCBI Taxonomy" id="374655"/>
    <lineage>
        <taxon>Bacteria</taxon>
        <taxon>Pseudomonadati</taxon>
        <taxon>Pseudomonadota</taxon>
        <taxon>Alphaproteobacteria</taxon>
        <taxon>Hyphomicrobiales</taxon>
        <taxon>Methylopilaceae</taxon>
        <taxon>Hansschlegelia</taxon>
    </lineage>
</organism>
<reference evidence="2" key="1">
    <citation type="journal article" date="2014" name="Int. J. Syst. Evol. Microbiol.">
        <title>Complete genome sequence of Corynebacterium casei LMG S-19264T (=DSM 44701T), isolated from a smear-ripened cheese.</title>
        <authorList>
            <consortium name="US DOE Joint Genome Institute (JGI-PGF)"/>
            <person name="Walter F."/>
            <person name="Albersmeier A."/>
            <person name="Kalinowski J."/>
            <person name="Ruckert C."/>
        </authorList>
    </citation>
    <scope>NUCLEOTIDE SEQUENCE</scope>
    <source>
        <strain evidence="2">VKM B-2347</strain>
    </source>
</reference>
<dbReference type="RefSeq" id="WP_271169467.1">
    <property type="nucleotide sequence ID" value="NZ_BSFI01000021.1"/>
</dbReference>
<evidence type="ECO:0000313" key="2">
    <source>
        <dbReference type="EMBL" id="GLK69235.1"/>
    </source>
</evidence>
<accession>A0A9W6MWU8</accession>
<name>A0A9W6MWU8_9HYPH</name>
<feature type="transmembrane region" description="Helical" evidence="1">
    <location>
        <begin position="51"/>
        <end position="70"/>
    </location>
</feature>
<keyword evidence="1" id="KW-0812">Transmembrane</keyword>
<sequence>MRESLKRVLSVPFAALILIYDAIEAVFGPIVRPVTAALGRLRLFQRMGQAIAAMPAYCVLALLAVPFAAIEPFKFISLYWLAEGQFVLGGVALVTAHLSSLLICERIFHAGKAKLLTIGWFARGYGIIARLRDAALAWLKTTAAWRAATSAVSRARSGVRALLRA</sequence>
<keyword evidence="3" id="KW-1185">Reference proteome</keyword>
<keyword evidence="1" id="KW-1133">Transmembrane helix</keyword>
<feature type="transmembrane region" description="Helical" evidence="1">
    <location>
        <begin position="76"/>
        <end position="104"/>
    </location>
</feature>
<proteinExistence type="predicted"/>